<dbReference type="RefSeq" id="WP_176856172.1">
    <property type="nucleotide sequence ID" value="NZ_JABCJD010000017.1"/>
</dbReference>
<keyword evidence="2" id="KW-0964">Secreted</keyword>
<evidence type="ECO:0000313" key="4">
    <source>
        <dbReference type="EMBL" id="NVO29489.1"/>
    </source>
</evidence>
<evidence type="ECO:0000313" key="5">
    <source>
        <dbReference type="Proteomes" id="UP000523601"/>
    </source>
</evidence>
<feature type="region of interest" description="Disordered" evidence="3">
    <location>
        <begin position="535"/>
        <end position="578"/>
    </location>
</feature>
<dbReference type="InterPro" id="IPR018511">
    <property type="entry name" value="Hemolysin-typ_Ca-bd_CS"/>
</dbReference>
<organism evidence="4 5">
    <name type="scientific">Donghicola mangrovi</name>
    <dbReference type="NCBI Taxonomy" id="2729614"/>
    <lineage>
        <taxon>Bacteria</taxon>
        <taxon>Pseudomonadati</taxon>
        <taxon>Pseudomonadota</taxon>
        <taxon>Alphaproteobacteria</taxon>
        <taxon>Rhodobacterales</taxon>
        <taxon>Roseobacteraceae</taxon>
        <taxon>Donghicola</taxon>
    </lineage>
</organism>
<proteinExistence type="predicted"/>
<dbReference type="SUPFAM" id="SSF51120">
    <property type="entry name" value="beta-Roll"/>
    <property type="match status" value="2"/>
</dbReference>
<dbReference type="InterPro" id="IPR011049">
    <property type="entry name" value="Serralysin-like_metalloprot_C"/>
</dbReference>
<dbReference type="InterPro" id="IPR001343">
    <property type="entry name" value="Hemolysn_Ca-bd"/>
</dbReference>
<comment type="subcellular location">
    <subcellularLocation>
        <location evidence="1">Secreted</location>
    </subcellularLocation>
</comment>
<dbReference type="Gene3D" id="2.150.10.10">
    <property type="entry name" value="Serralysin-like metalloprotease, C-terminal"/>
    <property type="match status" value="2"/>
</dbReference>
<dbReference type="PANTHER" id="PTHR38340:SF1">
    <property type="entry name" value="S-LAYER PROTEIN"/>
    <property type="match status" value="1"/>
</dbReference>
<dbReference type="PROSITE" id="PS00330">
    <property type="entry name" value="HEMOLYSIN_CALCIUM"/>
    <property type="match status" value="1"/>
</dbReference>
<dbReference type="Pfam" id="PF00353">
    <property type="entry name" value="HemolysinCabind"/>
    <property type="match status" value="4"/>
</dbReference>
<dbReference type="PRINTS" id="PR00313">
    <property type="entry name" value="CABNDNGRPT"/>
</dbReference>
<accession>A0ABX2PK57</accession>
<dbReference type="PANTHER" id="PTHR38340">
    <property type="entry name" value="S-LAYER PROTEIN"/>
    <property type="match status" value="1"/>
</dbReference>
<gene>
    <name evidence="4" type="ORF">HJ526_18870</name>
</gene>
<name>A0ABX2PK57_9RHOB</name>
<keyword evidence="5" id="KW-1185">Reference proteome</keyword>
<comment type="caution">
    <text evidence="4">The sequence shown here is derived from an EMBL/GenBank/DDBJ whole genome shotgun (WGS) entry which is preliminary data.</text>
</comment>
<reference evidence="4 5" key="1">
    <citation type="submission" date="2020-04" db="EMBL/GenBank/DDBJ databases">
        <title>Donghicola sp., a member of the Rhodobacteraceae family isolated from mangrove forest in Thailand.</title>
        <authorList>
            <person name="Charoenyingcharoen P."/>
            <person name="Yukphan P."/>
        </authorList>
    </citation>
    <scope>NUCLEOTIDE SEQUENCE [LARGE SCALE GENOMIC DNA]</scope>
    <source>
        <strain evidence="4 5">C2-DW-16</strain>
    </source>
</reference>
<evidence type="ECO:0000256" key="2">
    <source>
        <dbReference type="ARBA" id="ARBA00022525"/>
    </source>
</evidence>
<dbReference type="Proteomes" id="UP000523601">
    <property type="component" value="Unassembled WGS sequence"/>
</dbReference>
<dbReference type="InterPro" id="IPR050557">
    <property type="entry name" value="RTX_toxin/Mannuronan_C5-epim"/>
</dbReference>
<protein>
    <submittedName>
        <fullName evidence="4">Calcium-binding protein</fullName>
    </submittedName>
</protein>
<dbReference type="EMBL" id="JABCJD010000017">
    <property type="protein sequence ID" value="NVO29489.1"/>
    <property type="molecule type" value="Genomic_DNA"/>
</dbReference>
<evidence type="ECO:0000256" key="1">
    <source>
        <dbReference type="ARBA" id="ARBA00004613"/>
    </source>
</evidence>
<evidence type="ECO:0000256" key="3">
    <source>
        <dbReference type="SAM" id="MobiDB-lite"/>
    </source>
</evidence>
<sequence length="785" mass="83868">MKFENGFAVARTDGTPYLGQVELIVNFDVEFEDFDGYSIQISDNFFALYDFANAVAYDLGAVIPTYQLFIDGDEISVQSLNQYNFGLSDGNGDTGLFWNYYTDDIIVGVPIYGWSLDLDIRNEADFNDFNNSDEYRRLKWFEYTGISLDYFSDFLVPDDSHVVEDQLLSSFWEGTTLLAGVFGRYKEAVIDLYKAAGGPYSDPNLLQAIDASNVLAGFGVNLNDKVQSQAFREYFAAAEGASTLEAFLQRAKQIDLTFGVTLSDIVLAVPDLIEILDVGVEGVSAILEMWQTRDVDAGYDALEELLLAQASGAVASVLLPSGTMGSIAAATGAAGLGLTFAVGGAAIVAGGFVASELNNHFDFTGIIESKFRSILINVASDGYSVSANGEPVEYSGDHFIVGGDGNDTLHGGAHDDVFNGMGGDDIIHGNGGADEMHGGRGNDTYYVDNVNDRVFEVGIGKDDNDVIFSTVDFELGSNVENIIMEGVASISAVGNNLGNYIKGNGGNNTIAGGFGEDLILGGGGDDDIDGGRHNDTIKSGSGNDTIDGGSGSDTIEAGSGDDTVVIGGRNDGDDISGGEGRDWIEMNFGSNGRNVIIDLDDGLISSPRNASGGFSSMDIAAYIDGFENVQGSNKGDYIYGNDQANIILGQGGGDYIYAGLGRDTVYGGAGKDKIYLGDDRKRDIVVFGDYNDSKKFRSDKIFDFDVSKDVFNFSKMDFDLSLQGDQAADNASIPGVRIANGIWLGETMFGDAEIFADVDGNKRADFRIVVDNVDYTDLTVDNFVF</sequence>